<evidence type="ECO:0000256" key="2">
    <source>
        <dbReference type="ARBA" id="ARBA00022801"/>
    </source>
</evidence>
<dbReference type="InterPro" id="IPR013520">
    <property type="entry name" value="Ribonucl_H"/>
</dbReference>
<keyword evidence="6" id="KW-1185">Reference proteome</keyword>
<evidence type="ECO:0000256" key="3">
    <source>
        <dbReference type="ARBA" id="ARBA00022839"/>
    </source>
</evidence>
<dbReference type="RefSeq" id="WP_111321860.1">
    <property type="nucleotide sequence ID" value="NZ_BIFX01000003.1"/>
</dbReference>
<evidence type="ECO:0000256" key="1">
    <source>
        <dbReference type="ARBA" id="ARBA00022722"/>
    </source>
</evidence>
<dbReference type="InterPro" id="IPR051274">
    <property type="entry name" value="3-5_Exoribonuclease"/>
</dbReference>
<dbReference type="EMBL" id="QKUF01000006">
    <property type="protein sequence ID" value="PZW31153.1"/>
    <property type="molecule type" value="Genomic_DNA"/>
</dbReference>
<dbReference type="PANTHER" id="PTHR23044:SF61">
    <property type="entry name" value="3'-5' EXORIBONUCLEASE 1-RELATED"/>
    <property type="match status" value="1"/>
</dbReference>
<accession>A0A326U9R7</accession>
<sequence>MRLLDQILVIDVEATCWDGPTPEGQESEIIEIGLCLLDVATRERHGKRRILVRPERSTVSPFCSRLTGLTQKLVDTGISFEEACSLLRDEYASSQRVWASYGDADRLRFERQCQQRQIAYPFSPKHINAKILFAVQHGLKKEVGMARALQILEVPLEGTHHSGADDAWNIALILASILQGSSLK</sequence>
<evidence type="ECO:0000313" key="5">
    <source>
        <dbReference type="EMBL" id="PZW31153.1"/>
    </source>
</evidence>
<dbReference type="InterPro" id="IPR012337">
    <property type="entry name" value="RNaseH-like_sf"/>
</dbReference>
<dbReference type="OrthoDB" id="159416at2"/>
<dbReference type="GO" id="GO:0003676">
    <property type="term" value="F:nucleic acid binding"/>
    <property type="evidence" value="ECO:0007669"/>
    <property type="project" value="InterPro"/>
</dbReference>
<feature type="domain" description="Exonuclease" evidence="4">
    <location>
        <begin position="6"/>
        <end position="183"/>
    </location>
</feature>
<keyword evidence="3 5" id="KW-0269">Exonuclease</keyword>
<dbReference type="Pfam" id="PF00929">
    <property type="entry name" value="RNase_T"/>
    <property type="match status" value="1"/>
</dbReference>
<dbReference type="Gene3D" id="3.30.420.10">
    <property type="entry name" value="Ribonuclease H-like superfamily/Ribonuclease H"/>
    <property type="match status" value="1"/>
</dbReference>
<dbReference type="InterPro" id="IPR047201">
    <property type="entry name" value="ERI-1_3'hExo-like"/>
</dbReference>
<proteinExistence type="predicted"/>
<keyword evidence="1" id="KW-0540">Nuclease</keyword>
<dbReference type="InterPro" id="IPR036397">
    <property type="entry name" value="RNaseH_sf"/>
</dbReference>
<organism evidence="5 6">
    <name type="scientific">Thermosporothrix hazakensis</name>
    <dbReference type="NCBI Taxonomy" id="644383"/>
    <lineage>
        <taxon>Bacteria</taxon>
        <taxon>Bacillati</taxon>
        <taxon>Chloroflexota</taxon>
        <taxon>Ktedonobacteria</taxon>
        <taxon>Ktedonobacterales</taxon>
        <taxon>Thermosporotrichaceae</taxon>
        <taxon>Thermosporothrix</taxon>
    </lineage>
</organism>
<reference evidence="5 6" key="1">
    <citation type="submission" date="2018-06" db="EMBL/GenBank/DDBJ databases">
        <title>Genomic Encyclopedia of Archaeal and Bacterial Type Strains, Phase II (KMG-II): from individual species to whole genera.</title>
        <authorList>
            <person name="Goeker M."/>
        </authorList>
    </citation>
    <scope>NUCLEOTIDE SEQUENCE [LARGE SCALE GENOMIC DNA]</scope>
    <source>
        <strain evidence="5 6">ATCC BAA-1881</strain>
    </source>
</reference>
<dbReference type="SMART" id="SM00479">
    <property type="entry name" value="EXOIII"/>
    <property type="match status" value="1"/>
</dbReference>
<dbReference type="CDD" id="cd06133">
    <property type="entry name" value="ERI-1_3'hExo_like"/>
    <property type="match status" value="1"/>
</dbReference>
<evidence type="ECO:0000313" key="6">
    <source>
        <dbReference type="Proteomes" id="UP000248806"/>
    </source>
</evidence>
<dbReference type="Proteomes" id="UP000248806">
    <property type="component" value="Unassembled WGS sequence"/>
</dbReference>
<protein>
    <submittedName>
        <fullName evidence="5">Inhibitor of KinA sporulation pathway (Predicted exonuclease)</fullName>
    </submittedName>
</protein>
<keyword evidence="2" id="KW-0378">Hydrolase</keyword>
<dbReference type="PANTHER" id="PTHR23044">
    <property type="entry name" value="3'-5' EXONUCLEASE ERI1-RELATED"/>
    <property type="match status" value="1"/>
</dbReference>
<dbReference type="GO" id="GO:0000175">
    <property type="term" value="F:3'-5'-RNA exonuclease activity"/>
    <property type="evidence" value="ECO:0007669"/>
    <property type="project" value="InterPro"/>
</dbReference>
<evidence type="ECO:0000259" key="4">
    <source>
        <dbReference type="SMART" id="SM00479"/>
    </source>
</evidence>
<name>A0A326U9R7_THEHA</name>
<dbReference type="AlphaFoldDB" id="A0A326U9R7"/>
<gene>
    <name evidence="5" type="ORF">EI42_02250</name>
</gene>
<comment type="caution">
    <text evidence="5">The sequence shown here is derived from an EMBL/GenBank/DDBJ whole genome shotgun (WGS) entry which is preliminary data.</text>
</comment>
<dbReference type="SUPFAM" id="SSF53098">
    <property type="entry name" value="Ribonuclease H-like"/>
    <property type="match status" value="1"/>
</dbReference>